<evidence type="ECO:0000256" key="1">
    <source>
        <dbReference type="SAM" id="MobiDB-lite"/>
    </source>
</evidence>
<dbReference type="EMBL" id="CP069039">
    <property type="protein sequence ID" value="QRD04738.1"/>
    <property type="molecule type" value="Genomic_DNA"/>
</dbReference>
<evidence type="ECO:0000313" key="3">
    <source>
        <dbReference type="Proteomes" id="UP000663193"/>
    </source>
</evidence>
<keyword evidence="3" id="KW-1185">Reference proteome</keyword>
<dbReference type="Proteomes" id="UP000663193">
    <property type="component" value="Chromosome 17"/>
</dbReference>
<organism evidence="2 3">
    <name type="scientific">Phaeosphaeria nodorum (strain SN15 / ATCC MYA-4574 / FGSC 10173)</name>
    <name type="common">Glume blotch fungus</name>
    <name type="synonym">Parastagonospora nodorum</name>
    <dbReference type="NCBI Taxonomy" id="321614"/>
    <lineage>
        <taxon>Eukaryota</taxon>
        <taxon>Fungi</taxon>
        <taxon>Dikarya</taxon>
        <taxon>Ascomycota</taxon>
        <taxon>Pezizomycotina</taxon>
        <taxon>Dothideomycetes</taxon>
        <taxon>Pleosporomycetidae</taxon>
        <taxon>Pleosporales</taxon>
        <taxon>Pleosporineae</taxon>
        <taxon>Phaeosphaeriaceae</taxon>
        <taxon>Parastagonospora</taxon>
    </lineage>
</organism>
<dbReference type="VEuPathDB" id="FungiDB:JI435_106740"/>
<dbReference type="AlphaFoldDB" id="A0A7U2FGF7"/>
<evidence type="ECO:0000313" key="2">
    <source>
        <dbReference type="EMBL" id="QRD04738.1"/>
    </source>
</evidence>
<accession>A0A7U2FGF7</accession>
<name>A0A7U2FGF7_PHANO</name>
<reference evidence="3" key="1">
    <citation type="journal article" date="2021" name="BMC Genomics">
        <title>Chromosome-level genome assembly and manually-curated proteome of model necrotroph Parastagonospora nodorum Sn15 reveals a genome-wide trove of candidate effector homologs, and redundancy of virulence-related functions within an accessory chromosome.</title>
        <authorList>
            <person name="Bertazzoni S."/>
            <person name="Jones D.A.B."/>
            <person name="Phan H.T."/>
            <person name="Tan K.-C."/>
            <person name="Hane J.K."/>
        </authorList>
    </citation>
    <scope>NUCLEOTIDE SEQUENCE [LARGE SCALE GENOMIC DNA]</scope>
    <source>
        <strain evidence="3">SN15 / ATCC MYA-4574 / FGSC 10173)</strain>
    </source>
</reference>
<protein>
    <submittedName>
        <fullName evidence="2">Uncharacterized protein</fullName>
    </submittedName>
</protein>
<feature type="region of interest" description="Disordered" evidence="1">
    <location>
        <begin position="104"/>
        <end position="139"/>
    </location>
</feature>
<feature type="compositionally biased region" description="Polar residues" evidence="1">
    <location>
        <begin position="113"/>
        <end position="138"/>
    </location>
</feature>
<sequence length="185" mass="20752">MDDFDDFEEFYSWERCIFAPGTDSLGEGERWCNCDPATNTICWKEMGRQNAAACKLGWDMGVQAQLKFFLEKNRLVAISHPVLQQPVGPNEEHMEAMAELARTAARQQEEQGHINSATPYENDAANSTTDNPNPTQFDQVGDVEFKGMIDYDPVAPEDDLILWMATYQSEQGAPTTLAAEDHLVV</sequence>
<proteinExistence type="predicted"/>
<gene>
    <name evidence="2" type="ORF">JI435_106740</name>
</gene>